<dbReference type="AlphaFoldDB" id="A0A9Q1ZBI0"/>
<name>A0A9Q1ZBI0_CLOBO</name>
<evidence type="ECO:0000313" key="1">
    <source>
        <dbReference type="EMBL" id="KOA86638.1"/>
    </source>
</evidence>
<proteinExistence type="predicted"/>
<gene>
    <name evidence="1" type="ORF">ADU74_08345</name>
</gene>
<protein>
    <submittedName>
        <fullName evidence="1">Uncharacterized protein</fullName>
    </submittedName>
</protein>
<reference evidence="1 2" key="1">
    <citation type="submission" date="2015-07" db="EMBL/GenBank/DDBJ databases">
        <title>Draft genome sequences of 17 French Clostridium botulinum group III.</title>
        <authorList>
            <person name="Woudstra C."/>
            <person name="Le Marechal C."/>
            <person name="Souillard R."/>
            <person name="Bayon-Auboyer M.-H."/>
            <person name="Dessouter D."/>
            <person name="Fach P."/>
        </authorList>
    </citation>
    <scope>NUCLEOTIDE SEQUENCE [LARGE SCALE GENOMIC DNA]</scope>
    <source>
        <strain evidence="1 2">12LNRI-CD</strain>
    </source>
</reference>
<dbReference type="OrthoDB" id="1932967at2"/>
<dbReference type="RefSeq" id="WP_013725410.1">
    <property type="nucleotide sequence ID" value="NZ_LGVO01000042.1"/>
</dbReference>
<dbReference type="Proteomes" id="UP000037540">
    <property type="component" value="Unassembled WGS sequence"/>
</dbReference>
<evidence type="ECO:0000313" key="2">
    <source>
        <dbReference type="Proteomes" id="UP000037540"/>
    </source>
</evidence>
<accession>A0A9Q1ZBI0</accession>
<organism evidence="1 2">
    <name type="scientific">Clostridium botulinum</name>
    <dbReference type="NCBI Taxonomy" id="1491"/>
    <lineage>
        <taxon>Bacteria</taxon>
        <taxon>Bacillati</taxon>
        <taxon>Bacillota</taxon>
        <taxon>Clostridia</taxon>
        <taxon>Eubacteriales</taxon>
        <taxon>Clostridiaceae</taxon>
        <taxon>Clostridium</taxon>
    </lineage>
</organism>
<sequence length="59" mass="7309">MNRYRVEFRVSSKNYVRQDCTEDKLEEAKKLMKANQEHEGKGKCYYRKFPLMKHEKVYF</sequence>
<comment type="caution">
    <text evidence="1">The sequence shown here is derived from an EMBL/GenBank/DDBJ whole genome shotgun (WGS) entry which is preliminary data.</text>
</comment>
<dbReference type="EMBL" id="LGVR01000045">
    <property type="protein sequence ID" value="KOA86638.1"/>
    <property type="molecule type" value="Genomic_DNA"/>
</dbReference>